<dbReference type="EMBL" id="CP090958">
    <property type="protein sequence ID" value="WGW11099.1"/>
    <property type="molecule type" value="Genomic_DNA"/>
</dbReference>
<dbReference type="PROSITE" id="PS50850">
    <property type="entry name" value="MFS"/>
    <property type="match status" value="1"/>
</dbReference>
<feature type="transmembrane region" description="Helical" evidence="6">
    <location>
        <begin position="302"/>
        <end position="326"/>
    </location>
</feature>
<dbReference type="SUPFAM" id="SSF103473">
    <property type="entry name" value="MFS general substrate transporter"/>
    <property type="match status" value="1"/>
</dbReference>
<evidence type="ECO:0000256" key="2">
    <source>
        <dbReference type="ARBA" id="ARBA00022692"/>
    </source>
</evidence>
<feature type="region of interest" description="Disordered" evidence="5">
    <location>
        <begin position="213"/>
        <end position="234"/>
    </location>
</feature>
<organism evidence="8 9">
    <name type="scientific">Saxibacter everestensis</name>
    <dbReference type="NCBI Taxonomy" id="2909229"/>
    <lineage>
        <taxon>Bacteria</taxon>
        <taxon>Bacillati</taxon>
        <taxon>Actinomycetota</taxon>
        <taxon>Actinomycetes</taxon>
        <taxon>Micrococcales</taxon>
        <taxon>Brevibacteriaceae</taxon>
        <taxon>Saxibacter</taxon>
    </lineage>
</organism>
<feature type="transmembrane region" description="Helical" evidence="6">
    <location>
        <begin position="58"/>
        <end position="78"/>
    </location>
</feature>
<sequence length="503" mass="52694">MNAAEPPPTGDTGVEPPDPRRWRLLAVFMATVFMALLGVSIVNVALPSIESSLQASSSQLQWILAGYALTFGLVLVGAGRLGDIFGRGPLFLIGVTIFVLSSLACGLAPDAMTLNIARGFQGVSAGLINPQTVGMIQETFRGRERGTAYGILGAVVGVATAIGPPLGGVILATAGAEVGWRWIFFINVPIGIATFIAALVLFPRPLVRRERDAGSKDSLPAGSQAGGRRRPNRDLDPTGMLLLGLATLGVMLPFVERQSPIGLWIWATLPVAGVLGFLFVRWERRYKERGRTPMIDLAIFRIRSYSLGAALSSAYFAGMTSIWVLISLFMQSGLGESALAAGLIGLPSAIASGIMSTIASRRAFDYGRRLVVLGTAIALIALVATIVVGLLTTQGVSVWWWLLTLGVLGAGGGMVIAPNQTLTLADVPNQYAGSAGGAMQTGQRVGTSIGLAVITAVTFAALGTGPGAVDRWPFAFAMGMLMVIGFITLALLIGLSDTRSRRT</sequence>
<feature type="transmembrane region" description="Helical" evidence="6">
    <location>
        <begin position="182"/>
        <end position="202"/>
    </location>
</feature>
<proteinExistence type="predicted"/>
<dbReference type="Gene3D" id="1.20.1720.10">
    <property type="entry name" value="Multidrug resistance protein D"/>
    <property type="match status" value="1"/>
</dbReference>
<feature type="transmembrane region" description="Helical" evidence="6">
    <location>
        <begin position="238"/>
        <end position="255"/>
    </location>
</feature>
<dbReference type="InterPro" id="IPR020846">
    <property type="entry name" value="MFS_dom"/>
</dbReference>
<evidence type="ECO:0000256" key="5">
    <source>
        <dbReference type="SAM" id="MobiDB-lite"/>
    </source>
</evidence>
<feature type="transmembrane region" description="Helical" evidence="6">
    <location>
        <begin position="398"/>
        <end position="417"/>
    </location>
</feature>
<evidence type="ECO:0000256" key="3">
    <source>
        <dbReference type="ARBA" id="ARBA00022989"/>
    </source>
</evidence>
<dbReference type="Pfam" id="PF07690">
    <property type="entry name" value="MFS_1"/>
    <property type="match status" value="1"/>
</dbReference>
<accession>A0ABY8QRT9</accession>
<feature type="transmembrane region" description="Helical" evidence="6">
    <location>
        <begin position="261"/>
        <end position="282"/>
    </location>
</feature>
<keyword evidence="2 6" id="KW-0812">Transmembrane</keyword>
<keyword evidence="3 6" id="KW-1133">Transmembrane helix</keyword>
<evidence type="ECO:0000256" key="1">
    <source>
        <dbReference type="ARBA" id="ARBA00004651"/>
    </source>
</evidence>
<feature type="transmembrane region" description="Helical" evidence="6">
    <location>
        <begin position="474"/>
        <end position="495"/>
    </location>
</feature>
<evidence type="ECO:0000313" key="9">
    <source>
        <dbReference type="Proteomes" id="UP001209083"/>
    </source>
</evidence>
<keyword evidence="9" id="KW-1185">Reference proteome</keyword>
<dbReference type="PRINTS" id="PR01036">
    <property type="entry name" value="TCRTETB"/>
</dbReference>
<evidence type="ECO:0000313" key="8">
    <source>
        <dbReference type="EMBL" id="WGW11099.1"/>
    </source>
</evidence>
<dbReference type="RefSeq" id="WP_349637882.1">
    <property type="nucleotide sequence ID" value="NZ_CP090958.1"/>
</dbReference>
<feature type="transmembrane region" description="Helical" evidence="6">
    <location>
        <begin position="449"/>
        <end position="468"/>
    </location>
</feature>
<feature type="transmembrane region" description="Helical" evidence="6">
    <location>
        <begin position="338"/>
        <end position="358"/>
    </location>
</feature>
<feature type="domain" description="Major facilitator superfamily (MFS) profile" evidence="7">
    <location>
        <begin position="24"/>
        <end position="497"/>
    </location>
</feature>
<dbReference type="CDD" id="cd17321">
    <property type="entry name" value="MFS_MMR_MDR_like"/>
    <property type="match status" value="1"/>
</dbReference>
<name>A0ABY8QRT9_9MICO</name>
<reference evidence="8 9" key="1">
    <citation type="submission" date="2023-05" db="EMBL/GenBank/DDBJ databases">
        <title>Lithophilousrod everest ZFBP1038 complete genpme.</title>
        <authorList>
            <person name="Tian M."/>
        </authorList>
    </citation>
    <scope>NUCLEOTIDE SEQUENCE [LARGE SCALE GENOMIC DNA]</scope>
    <source>
        <strain evidence="8 9">ZFBP1038</strain>
    </source>
</reference>
<dbReference type="PANTHER" id="PTHR42718:SF39">
    <property type="entry name" value="ACTINORHODIN TRANSPORTER-RELATED"/>
    <property type="match status" value="1"/>
</dbReference>
<feature type="transmembrane region" description="Helical" evidence="6">
    <location>
        <begin position="90"/>
        <end position="108"/>
    </location>
</feature>
<dbReference type="InterPro" id="IPR011701">
    <property type="entry name" value="MFS"/>
</dbReference>
<comment type="subcellular location">
    <subcellularLocation>
        <location evidence="1">Cell membrane</location>
        <topology evidence="1">Multi-pass membrane protein</topology>
    </subcellularLocation>
</comment>
<gene>
    <name evidence="8" type="ORF">LWF01_13470</name>
</gene>
<protein>
    <submittedName>
        <fullName evidence="8">MFS transporter</fullName>
    </submittedName>
</protein>
<evidence type="ECO:0000256" key="6">
    <source>
        <dbReference type="SAM" id="Phobius"/>
    </source>
</evidence>
<evidence type="ECO:0000259" key="7">
    <source>
        <dbReference type="PROSITE" id="PS50850"/>
    </source>
</evidence>
<dbReference type="Gene3D" id="1.20.1250.20">
    <property type="entry name" value="MFS general substrate transporter like domains"/>
    <property type="match status" value="1"/>
</dbReference>
<dbReference type="InterPro" id="IPR036259">
    <property type="entry name" value="MFS_trans_sf"/>
</dbReference>
<keyword evidence="4 6" id="KW-0472">Membrane</keyword>
<feature type="transmembrane region" description="Helical" evidence="6">
    <location>
        <begin position="370"/>
        <end position="392"/>
    </location>
</feature>
<dbReference type="PANTHER" id="PTHR42718">
    <property type="entry name" value="MAJOR FACILITATOR SUPERFAMILY MULTIDRUG TRANSPORTER MFSC"/>
    <property type="match status" value="1"/>
</dbReference>
<dbReference type="Proteomes" id="UP001209083">
    <property type="component" value="Chromosome"/>
</dbReference>
<feature type="transmembrane region" description="Helical" evidence="6">
    <location>
        <begin position="24"/>
        <end position="46"/>
    </location>
</feature>
<evidence type="ECO:0000256" key="4">
    <source>
        <dbReference type="ARBA" id="ARBA00023136"/>
    </source>
</evidence>
<feature type="transmembrane region" description="Helical" evidence="6">
    <location>
        <begin position="149"/>
        <end position="176"/>
    </location>
</feature>